<dbReference type="EMBL" id="SOYY01000021">
    <property type="protein sequence ID" value="KAA0705236.1"/>
    <property type="molecule type" value="Genomic_DNA"/>
</dbReference>
<evidence type="ECO:0000256" key="1">
    <source>
        <dbReference type="ARBA" id="ARBA00008670"/>
    </source>
</evidence>
<comment type="similarity">
    <text evidence="1">Belongs to the tumor necrosis factor family.</text>
</comment>
<dbReference type="GO" id="GO:0016020">
    <property type="term" value="C:membrane"/>
    <property type="evidence" value="ECO:0007669"/>
    <property type="project" value="InterPro"/>
</dbReference>
<dbReference type="SUPFAM" id="SSF49842">
    <property type="entry name" value="TNF-like"/>
    <property type="match status" value="1"/>
</dbReference>
<gene>
    <name evidence="4" type="ORF">E1301_Tti019556</name>
</gene>
<dbReference type="GO" id="GO:0002309">
    <property type="term" value="P:T cell proliferation involved in immune response"/>
    <property type="evidence" value="ECO:0007669"/>
    <property type="project" value="InterPro"/>
</dbReference>
<dbReference type="InterPro" id="IPR008983">
    <property type="entry name" value="Tumour_necrosis_fac-like_dom"/>
</dbReference>
<sequence>MSLSPECCDEKTGNRDGGALARQKRLICGLIIWCTLLTLGLATIAVFHFFNGASLDSGKHNNRSIYASTTPSPVTAHGSTTHSSDPTTLMMFDLGWGDNSYMEEQLKWKSNSDEDFIDLKKLLTFQKDGLYFLYLQVTLESKQSCNVTVEVKGDPKMSIERLSLSSQISQTKPSTGLMGKGFPATKGDTLTVTCKPAAKIKRSPSETYLGVIKIG</sequence>
<dbReference type="GO" id="GO:0033209">
    <property type="term" value="P:tumor necrosis factor-mediated signaling pathway"/>
    <property type="evidence" value="ECO:0007669"/>
    <property type="project" value="InterPro"/>
</dbReference>
<dbReference type="InterPro" id="IPR042380">
    <property type="entry name" value="TNFSF18"/>
</dbReference>
<evidence type="ECO:0000313" key="5">
    <source>
        <dbReference type="Proteomes" id="UP000324632"/>
    </source>
</evidence>
<keyword evidence="5" id="KW-1185">Reference proteome</keyword>
<keyword evidence="2" id="KW-0472">Membrane</keyword>
<dbReference type="Pfam" id="PF00229">
    <property type="entry name" value="TNF"/>
    <property type="match status" value="1"/>
</dbReference>
<dbReference type="InterPro" id="IPR006052">
    <property type="entry name" value="TNF_dom"/>
</dbReference>
<comment type="caution">
    <text evidence="4">The sequence shown here is derived from an EMBL/GenBank/DDBJ whole genome shotgun (WGS) entry which is preliminary data.</text>
</comment>
<evidence type="ECO:0000256" key="2">
    <source>
        <dbReference type="SAM" id="Phobius"/>
    </source>
</evidence>
<dbReference type="Proteomes" id="UP000324632">
    <property type="component" value="Chromosome 21"/>
</dbReference>
<feature type="transmembrane region" description="Helical" evidence="2">
    <location>
        <begin position="30"/>
        <end position="50"/>
    </location>
</feature>
<protein>
    <recommendedName>
        <fullName evidence="3">THD domain-containing protein</fullName>
    </recommendedName>
</protein>
<keyword evidence="2" id="KW-0812">Transmembrane</keyword>
<evidence type="ECO:0000313" key="4">
    <source>
        <dbReference type="EMBL" id="KAA0705236.1"/>
    </source>
</evidence>
<organism evidence="4 5">
    <name type="scientific">Triplophysa tibetana</name>
    <dbReference type="NCBI Taxonomy" id="1572043"/>
    <lineage>
        <taxon>Eukaryota</taxon>
        <taxon>Metazoa</taxon>
        <taxon>Chordata</taxon>
        <taxon>Craniata</taxon>
        <taxon>Vertebrata</taxon>
        <taxon>Euteleostomi</taxon>
        <taxon>Actinopterygii</taxon>
        <taxon>Neopterygii</taxon>
        <taxon>Teleostei</taxon>
        <taxon>Ostariophysi</taxon>
        <taxon>Cypriniformes</taxon>
        <taxon>Nemacheilidae</taxon>
        <taxon>Triplophysa</taxon>
    </lineage>
</organism>
<keyword evidence="2" id="KW-1133">Transmembrane helix</keyword>
<name>A0A5A9N8D6_9TELE</name>
<dbReference type="PANTHER" id="PTHR15267">
    <property type="entry name" value="TUMOR NECROSIS FACTOR LIGAND SUPERFAMILY MEMBER 18"/>
    <property type="match status" value="1"/>
</dbReference>
<dbReference type="GO" id="GO:0005164">
    <property type="term" value="F:tumor necrosis factor receptor binding"/>
    <property type="evidence" value="ECO:0007669"/>
    <property type="project" value="InterPro"/>
</dbReference>
<feature type="domain" description="THD" evidence="3">
    <location>
        <begin position="74"/>
        <end position="214"/>
    </location>
</feature>
<dbReference type="Gene3D" id="2.60.120.40">
    <property type="match status" value="1"/>
</dbReference>
<dbReference type="PANTHER" id="PTHR15267:SF1">
    <property type="entry name" value="TUMOR NECROSIS FACTOR LIGAND SUPERFAMILY MEMBER 18"/>
    <property type="match status" value="1"/>
</dbReference>
<dbReference type="AlphaFoldDB" id="A0A5A9N8D6"/>
<proteinExistence type="inferred from homology"/>
<evidence type="ECO:0000259" key="3">
    <source>
        <dbReference type="PROSITE" id="PS50049"/>
    </source>
</evidence>
<dbReference type="PROSITE" id="PS50049">
    <property type="entry name" value="THD_2"/>
    <property type="match status" value="1"/>
</dbReference>
<reference evidence="4 5" key="1">
    <citation type="journal article" date="2019" name="Mol. Ecol. Resour.">
        <title>Chromosome-level genome assembly of Triplophysa tibetana, a fish adapted to the harsh high-altitude environment of the Tibetan Plateau.</title>
        <authorList>
            <person name="Yang X."/>
            <person name="Liu H."/>
            <person name="Ma Z."/>
            <person name="Zou Y."/>
            <person name="Zou M."/>
            <person name="Mao Y."/>
            <person name="Li X."/>
            <person name="Wang H."/>
            <person name="Chen T."/>
            <person name="Wang W."/>
            <person name="Yang R."/>
        </authorList>
    </citation>
    <scope>NUCLEOTIDE SEQUENCE [LARGE SCALE GENOMIC DNA]</scope>
    <source>
        <strain evidence="4">TTIB1903HZAU</strain>
        <tissue evidence="4">Muscle</tissue>
    </source>
</reference>
<accession>A0A5A9N8D6</accession>